<organism evidence="2 3">
    <name type="scientific">Legionella bononiensis</name>
    <dbReference type="NCBI Taxonomy" id="2793102"/>
    <lineage>
        <taxon>Bacteria</taxon>
        <taxon>Pseudomonadati</taxon>
        <taxon>Pseudomonadota</taxon>
        <taxon>Gammaproteobacteria</taxon>
        <taxon>Legionellales</taxon>
        <taxon>Legionellaceae</taxon>
        <taxon>Legionella</taxon>
    </lineage>
</organism>
<keyword evidence="1" id="KW-0812">Transmembrane</keyword>
<proteinExistence type="predicted"/>
<protein>
    <submittedName>
        <fullName evidence="2">Type I secretion system protein LssZ</fullName>
    </submittedName>
</protein>
<keyword evidence="1" id="KW-0472">Membrane</keyword>
<dbReference type="EMBL" id="JADWVN010000028">
    <property type="protein sequence ID" value="MBL7528043.1"/>
    <property type="molecule type" value="Genomic_DNA"/>
</dbReference>
<evidence type="ECO:0000313" key="2">
    <source>
        <dbReference type="EMBL" id="MBL7528043.1"/>
    </source>
</evidence>
<keyword evidence="1" id="KW-1133">Transmembrane helix</keyword>
<keyword evidence="3" id="KW-1185">Reference proteome</keyword>
<gene>
    <name evidence="2" type="ORF">I5282_15890</name>
</gene>
<evidence type="ECO:0000256" key="1">
    <source>
        <dbReference type="SAM" id="Phobius"/>
    </source>
</evidence>
<name>A0ABS1WFA8_9GAMM</name>
<reference evidence="2 3" key="1">
    <citation type="submission" date="2020-12" db="EMBL/GenBank/DDBJ databases">
        <title>WGS of Legionella: environmental sample.</title>
        <authorList>
            <person name="Cristino S."/>
            <person name="Girolamini L."/>
            <person name="Salaris S."/>
            <person name="Pascale M.R."/>
            <person name="Mazzotta M."/>
            <person name="Orsini M."/>
            <person name="Grottola A."/>
        </authorList>
    </citation>
    <scope>NUCLEOTIDE SEQUENCE [LARGE SCALE GENOMIC DNA]</scope>
    <source>
        <strain evidence="2 3">30cs62</strain>
    </source>
</reference>
<evidence type="ECO:0000313" key="3">
    <source>
        <dbReference type="Proteomes" id="UP000809910"/>
    </source>
</evidence>
<feature type="transmembrane region" description="Helical" evidence="1">
    <location>
        <begin position="91"/>
        <end position="116"/>
    </location>
</feature>
<sequence length="204" mass="23003">MYNLAKVIHSLFPLMALVLLIIGIKRKAIYYVISALWLSLIALVIHFQSSGGEILGTYFNYVNAAIYSANLIILFVSLVKVIDHLSSDSSLFRYVSTLIQSVIVIGSLLLITNLWINAYFIENRMTGTPVMQVALLQKPEYCSYRYIFYKVAADGSVLYLCPNHYGLVPSIGRLEISPDFITTQLSVPSKKQMLLLQKKRVETN</sequence>
<feature type="transmembrane region" description="Helical" evidence="1">
    <location>
        <begin position="59"/>
        <end position="79"/>
    </location>
</feature>
<feature type="transmembrane region" description="Helical" evidence="1">
    <location>
        <begin position="6"/>
        <end position="22"/>
    </location>
</feature>
<feature type="transmembrane region" description="Helical" evidence="1">
    <location>
        <begin position="29"/>
        <end position="47"/>
    </location>
</feature>
<dbReference type="RefSeq" id="WP_203108461.1">
    <property type="nucleotide sequence ID" value="NZ_JADOBG010000007.1"/>
</dbReference>
<comment type="caution">
    <text evidence="2">The sequence shown here is derived from an EMBL/GenBank/DDBJ whole genome shotgun (WGS) entry which is preliminary data.</text>
</comment>
<dbReference type="Proteomes" id="UP000809910">
    <property type="component" value="Unassembled WGS sequence"/>
</dbReference>
<accession>A0ABS1WFA8</accession>